<evidence type="ECO:0000313" key="2">
    <source>
        <dbReference type="Proteomes" id="UP000789702"/>
    </source>
</evidence>
<accession>A0ACA9LV17</accession>
<keyword evidence="2" id="KW-1185">Reference proteome</keyword>
<evidence type="ECO:0000313" key="1">
    <source>
        <dbReference type="EMBL" id="CAG8552845.1"/>
    </source>
</evidence>
<name>A0ACA9LV17_9GLOM</name>
<gene>
    <name evidence="1" type="ORF">DHETER_LOCUS5305</name>
</gene>
<protein>
    <submittedName>
        <fullName evidence="1">2957_t:CDS:1</fullName>
    </submittedName>
</protein>
<organism evidence="1 2">
    <name type="scientific">Dentiscutata heterogama</name>
    <dbReference type="NCBI Taxonomy" id="1316150"/>
    <lineage>
        <taxon>Eukaryota</taxon>
        <taxon>Fungi</taxon>
        <taxon>Fungi incertae sedis</taxon>
        <taxon>Mucoromycota</taxon>
        <taxon>Glomeromycotina</taxon>
        <taxon>Glomeromycetes</taxon>
        <taxon>Diversisporales</taxon>
        <taxon>Gigasporaceae</taxon>
        <taxon>Dentiscutata</taxon>
    </lineage>
</organism>
<comment type="caution">
    <text evidence="1">The sequence shown here is derived from an EMBL/GenBank/DDBJ whole genome shotgun (WGS) entry which is preliminary data.</text>
</comment>
<dbReference type="EMBL" id="CAJVPU010005806">
    <property type="protein sequence ID" value="CAG8552845.1"/>
    <property type="molecule type" value="Genomic_DNA"/>
</dbReference>
<sequence>MSQENKMIFEENMPEENTVKSDENNKKRKIDDNYKPHLCGEYEIGSDSIIDGFQVVGDAVQPFLPLFQSVQTIVDSIVKAYKNGKCNQKICLALIDRVEIAQQA</sequence>
<reference evidence="1" key="1">
    <citation type="submission" date="2021-06" db="EMBL/GenBank/DDBJ databases">
        <authorList>
            <person name="Kallberg Y."/>
            <person name="Tangrot J."/>
            <person name="Rosling A."/>
        </authorList>
    </citation>
    <scope>NUCLEOTIDE SEQUENCE</scope>
    <source>
        <strain evidence="1">IL203A</strain>
    </source>
</reference>
<dbReference type="Proteomes" id="UP000789702">
    <property type="component" value="Unassembled WGS sequence"/>
</dbReference>
<proteinExistence type="predicted"/>
<feature type="non-terminal residue" evidence="1">
    <location>
        <position position="104"/>
    </location>
</feature>